<dbReference type="GeneID" id="54487492"/>
<dbReference type="SUPFAM" id="SSF54909">
    <property type="entry name" value="Dimeric alpha+beta barrel"/>
    <property type="match status" value="1"/>
</dbReference>
<evidence type="ECO:0000259" key="1">
    <source>
        <dbReference type="PROSITE" id="PS51725"/>
    </source>
</evidence>
<gene>
    <name evidence="2" type="ORF">EJ05DRAFT_496734</name>
</gene>
<evidence type="ECO:0000313" key="2">
    <source>
        <dbReference type="EMBL" id="KAF2761844.1"/>
    </source>
</evidence>
<keyword evidence="3" id="KW-1185">Reference proteome</keyword>
<dbReference type="AlphaFoldDB" id="A0A6A6WIE8"/>
<proteinExistence type="predicted"/>
<dbReference type="InterPro" id="IPR011008">
    <property type="entry name" value="Dimeric_a/b-barrel"/>
</dbReference>
<feature type="domain" description="ABM" evidence="1">
    <location>
        <begin position="10"/>
        <end position="101"/>
    </location>
</feature>
<accession>A0A6A6WIE8</accession>
<dbReference type="Gene3D" id="3.30.70.100">
    <property type="match status" value="1"/>
</dbReference>
<protein>
    <recommendedName>
        <fullName evidence="1">ABM domain-containing protein</fullName>
    </recommendedName>
</protein>
<dbReference type="InterPro" id="IPR007138">
    <property type="entry name" value="ABM_dom"/>
</dbReference>
<organism evidence="2 3">
    <name type="scientific">Pseudovirgaria hyperparasitica</name>
    <dbReference type="NCBI Taxonomy" id="470096"/>
    <lineage>
        <taxon>Eukaryota</taxon>
        <taxon>Fungi</taxon>
        <taxon>Dikarya</taxon>
        <taxon>Ascomycota</taxon>
        <taxon>Pezizomycotina</taxon>
        <taxon>Dothideomycetes</taxon>
        <taxon>Dothideomycetes incertae sedis</taxon>
        <taxon>Acrospermales</taxon>
        <taxon>Acrospermaceae</taxon>
        <taxon>Pseudovirgaria</taxon>
    </lineage>
</organism>
<evidence type="ECO:0000313" key="3">
    <source>
        <dbReference type="Proteomes" id="UP000799437"/>
    </source>
</evidence>
<dbReference type="RefSeq" id="XP_033604295.1">
    <property type="nucleotide sequence ID" value="XM_033746438.1"/>
</dbReference>
<dbReference type="EMBL" id="ML996566">
    <property type="protein sequence ID" value="KAF2761844.1"/>
    <property type="molecule type" value="Genomic_DNA"/>
</dbReference>
<reference evidence="2" key="1">
    <citation type="journal article" date="2020" name="Stud. Mycol.">
        <title>101 Dothideomycetes genomes: a test case for predicting lifestyles and emergence of pathogens.</title>
        <authorList>
            <person name="Haridas S."/>
            <person name="Albert R."/>
            <person name="Binder M."/>
            <person name="Bloem J."/>
            <person name="Labutti K."/>
            <person name="Salamov A."/>
            <person name="Andreopoulos B."/>
            <person name="Baker S."/>
            <person name="Barry K."/>
            <person name="Bills G."/>
            <person name="Bluhm B."/>
            <person name="Cannon C."/>
            <person name="Castanera R."/>
            <person name="Culley D."/>
            <person name="Daum C."/>
            <person name="Ezra D."/>
            <person name="Gonzalez J."/>
            <person name="Henrissat B."/>
            <person name="Kuo A."/>
            <person name="Liang C."/>
            <person name="Lipzen A."/>
            <person name="Lutzoni F."/>
            <person name="Magnuson J."/>
            <person name="Mondo S."/>
            <person name="Nolan M."/>
            <person name="Ohm R."/>
            <person name="Pangilinan J."/>
            <person name="Park H.-J."/>
            <person name="Ramirez L."/>
            <person name="Alfaro M."/>
            <person name="Sun H."/>
            <person name="Tritt A."/>
            <person name="Yoshinaga Y."/>
            <person name="Zwiers L.-H."/>
            <person name="Turgeon B."/>
            <person name="Goodwin S."/>
            <person name="Spatafora J."/>
            <person name="Crous P."/>
            <person name="Grigoriev I."/>
        </authorList>
    </citation>
    <scope>NUCLEOTIDE SEQUENCE</scope>
    <source>
        <strain evidence="2">CBS 121739</strain>
    </source>
</reference>
<sequence>MAASAPASGVSRHITVYIKPEHASTFLGAFKTLFDQVVTNPECKLFEVYRDSKEPGVFHWVEDWDGTAEWLAAAQEGSEDYKKWLAFEETLYAKPREERIVERMAGDFFHVNKA</sequence>
<dbReference type="PROSITE" id="PS51725">
    <property type="entry name" value="ABM"/>
    <property type="match status" value="1"/>
</dbReference>
<name>A0A6A6WIE8_9PEZI</name>
<dbReference type="OrthoDB" id="4126315at2759"/>
<dbReference type="Pfam" id="PF03992">
    <property type="entry name" value="ABM"/>
    <property type="match status" value="1"/>
</dbReference>
<dbReference type="Proteomes" id="UP000799437">
    <property type="component" value="Unassembled WGS sequence"/>
</dbReference>